<sequence>MTIIAALQLNFSKTVLKFMTDGMLLREFLGEPELASYSIVMVDEAHERTLSTDILFGLVNASGNMFYIIYYSRPIIRHFSYSFPYFFIHCNGSFVYQNGSFCAYATNIAETSLTIDVIKYVIDPGFCTMKSYNPRTGMESLLVTPILKVSIMQRADGSG</sequence>
<evidence type="ECO:0000313" key="5">
    <source>
        <dbReference type="Proteomes" id="UP001370490"/>
    </source>
</evidence>
<keyword evidence="5" id="KW-1185">Reference proteome</keyword>
<keyword evidence="2" id="KW-0378">Hydrolase</keyword>
<evidence type="ECO:0000256" key="1">
    <source>
        <dbReference type="ARBA" id="ARBA00012552"/>
    </source>
</evidence>
<comment type="catalytic activity">
    <reaction evidence="3">
        <text>ATP + H2O = ADP + phosphate + H(+)</text>
        <dbReference type="Rhea" id="RHEA:13065"/>
        <dbReference type="ChEBI" id="CHEBI:15377"/>
        <dbReference type="ChEBI" id="CHEBI:15378"/>
        <dbReference type="ChEBI" id="CHEBI:30616"/>
        <dbReference type="ChEBI" id="CHEBI:43474"/>
        <dbReference type="ChEBI" id="CHEBI:456216"/>
        <dbReference type="EC" id="3.6.4.13"/>
    </reaction>
</comment>
<dbReference type="PANTHER" id="PTHR18934">
    <property type="entry name" value="ATP-DEPENDENT RNA HELICASE"/>
    <property type="match status" value="1"/>
</dbReference>
<dbReference type="GO" id="GO:0016787">
    <property type="term" value="F:hydrolase activity"/>
    <property type="evidence" value="ECO:0007669"/>
    <property type="project" value="UniProtKB-KW"/>
</dbReference>
<gene>
    <name evidence="4" type="ORF">RJ641_021865</name>
</gene>
<dbReference type="Proteomes" id="UP001370490">
    <property type="component" value="Unassembled WGS sequence"/>
</dbReference>
<comment type="caution">
    <text evidence="4">The sequence shown here is derived from an EMBL/GenBank/DDBJ whole genome shotgun (WGS) entry which is preliminary data.</text>
</comment>
<dbReference type="EMBL" id="JBAMMX010000026">
    <property type="protein sequence ID" value="KAK6914544.1"/>
    <property type="molecule type" value="Genomic_DNA"/>
</dbReference>
<dbReference type="GO" id="GO:0003723">
    <property type="term" value="F:RNA binding"/>
    <property type="evidence" value="ECO:0007669"/>
    <property type="project" value="TreeGrafter"/>
</dbReference>
<dbReference type="EC" id="3.6.4.13" evidence="1"/>
<dbReference type="SUPFAM" id="SSF52540">
    <property type="entry name" value="P-loop containing nucleoside triphosphate hydrolases"/>
    <property type="match status" value="1"/>
</dbReference>
<protein>
    <recommendedName>
        <fullName evidence="1">RNA helicase</fullName>
        <ecNumber evidence="1">3.6.4.13</ecNumber>
    </recommendedName>
</protein>
<accession>A0AAN8UIC4</accession>
<evidence type="ECO:0000256" key="2">
    <source>
        <dbReference type="ARBA" id="ARBA00022801"/>
    </source>
</evidence>
<proteinExistence type="predicted"/>
<dbReference type="PROSITE" id="PS00690">
    <property type="entry name" value="DEAH_ATP_HELICASE"/>
    <property type="match status" value="1"/>
</dbReference>
<dbReference type="GO" id="GO:0071013">
    <property type="term" value="C:catalytic step 2 spliceosome"/>
    <property type="evidence" value="ECO:0007669"/>
    <property type="project" value="TreeGrafter"/>
</dbReference>
<reference evidence="4 5" key="1">
    <citation type="submission" date="2023-12" db="EMBL/GenBank/DDBJ databases">
        <title>A high-quality genome assembly for Dillenia turbinata (Dilleniales).</title>
        <authorList>
            <person name="Chanderbali A."/>
        </authorList>
    </citation>
    <scope>NUCLEOTIDE SEQUENCE [LARGE SCALE GENOMIC DNA]</scope>
    <source>
        <strain evidence="4">LSX21</strain>
        <tissue evidence="4">Leaf</tissue>
    </source>
</reference>
<evidence type="ECO:0000313" key="4">
    <source>
        <dbReference type="EMBL" id="KAK6914544.1"/>
    </source>
</evidence>
<organism evidence="4 5">
    <name type="scientific">Dillenia turbinata</name>
    <dbReference type="NCBI Taxonomy" id="194707"/>
    <lineage>
        <taxon>Eukaryota</taxon>
        <taxon>Viridiplantae</taxon>
        <taxon>Streptophyta</taxon>
        <taxon>Embryophyta</taxon>
        <taxon>Tracheophyta</taxon>
        <taxon>Spermatophyta</taxon>
        <taxon>Magnoliopsida</taxon>
        <taxon>eudicotyledons</taxon>
        <taxon>Gunneridae</taxon>
        <taxon>Pentapetalae</taxon>
        <taxon>Dilleniales</taxon>
        <taxon>Dilleniaceae</taxon>
        <taxon>Dillenia</taxon>
    </lineage>
</organism>
<dbReference type="InterPro" id="IPR027417">
    <property type="entry name" value="P-loop_NTPase"/>
</dbReference>
<evidence type="ECO:0000256" key="3">
    <source>
        <dbReference type="ARBA" id="ARBA00047984"/>
    </source>
</evidence>
<dbReference type="AlphaFoldDB" id="A0AAN8UIC4"/>
<dbReference type="PANTHER" id="PTHR18934:SF83">
    <property type="entry name" value="PRE-MRNA-SPLICING FACTOR ATP-DEPENDENT RNA HELICASE DHX16"/>
    <property type="match status" value="1"/>
</dbReference>
<dbReference type="Gene3D" id="3.40.50.300">
    <property type="entry name" value="P-loop containing nucleotide triphosphate hydrolases"/>
    <property type="match status" value="2"/>
</dbReference>
<name>A0AAN8UIC4_9MAGN</name>
<dbReference type="GO" id="GO:0003724">
    <property type="term" value="F:RNA helicase activity"/>
    <property type="evidence" value="ECO:0007669"/>
    <property type="project" value="UniProtKB-EC"/>
</dbReference>
<dbReference type="InterPro" id="IPR002464">
    <property type="entry name" value="DNA/RNA_helicase_DEAH_CS"/>
</dbReference>